<name>A0ACB8I1F0_CITSI</name>
<evidence type="ECO:0000313" key="2">
    <source>
        <dbReference type="Proteomes" id="UP000829398"/>
    </source>
</evidence>
<dbReference type="EMBL" id="CM039178">
    <property type="protein sequence ID" value="KAH9680286.1"/>
    <property type="molecule type" value="Genomic_DNA"/>
</dbReference>
<comment type="caution">
    <text evidence="1">The sequence shown here is derived from an EMBL/GenBank/DDBJ whole genome shotgun (WGS) entry which is preliminary data.</text>
</comment>
<keyword evidence="2" id="KW-1185">Reference proteome</keyword>
<organism evidence="1 2">
    <name type="scientific">Citrus sinensis</name>
    <name type="common">Sweet orange</name>
    <name type="synonym">Citrus aurantium var. sinensis</name>
    <dbReference type="NCBI Taxonomy" id="2711"/>
    <lineage>
        <taxon>Eukaryota</taxon>
        <taxon>Viridiplantae</taxon>
        <taxon>Streptophyta</taxon>
        <taxon>Embryophyta</taxon>
        <taxon>Tracheophyta</taxon>
        <taxon>Spermatophyta</taxon>
        <taxon>Magnoliopsida</taxon>
        <taxon>eudicotyledons</taxon>
        <taxon>Gunneridae</taxon>
        <taxon>Pentapetalae</taxon>
        <taxon>rosids</taxon>
        <taxon>malvids</taxon>
        <taxon>Sapindales</taxon>
        <taxon>Rutaceae</taxon>
        <taxon>Aurantioideae</taxon>
        <taxon>Citrus</taxon>
    </lineage>
</organism>
<dbReference type="Proteomes" id="UP000829398">
    <property type="component" value="Chromosome 9"/>
</dbReference>
<reference evidence="2" key="1">
    <citation type="journal article" date="2023" name="Hortic. Res.">
        <title>A chromosome-level phased genome enabling allele-level studies in sweet orange: a case study on citrus Huanglongbing tolerance.</title>
        <authorList>
            <person name="Wu B."/>
            <person name="Yu Q."/>
            <person name="Deng Z."/>
            <person name="Duan Y."/>
            <person name="Luo F."/>
            <person name="Gmitter F. Jr."/>
        </authorList>
    </citation>
    <scope>NUCLEOTIDE SEQUENCE [LARGE SCALE GENOMIC DNA]</scope>
    <source>
        <strain evidence="2">cv. Valencia</strain>
    </source>
</reference>
<gene>
    <name evidence="1" type="ORF">KPL71_026497</name>
</gene>
<accession>A0ACB8I1F0</accession>
<evidence type="ECO:0000313" key="1">
    <source>
        <dbReference type="EMBL" id="KAH9680286.1"/>
    </source>
</evidence>
<protein>
    <submittedName>
        <fullName evidence="1">Zinc knuckle protein</fullName>
    </submittedName>
</protein>
<proteinExistence type="predicted"/>
<sequence>MDTEELIQKFQAVALKEEEEDIVMVMGKIKIKGEKLAANCLLGKVLVTKGINREGLKAAMQQAWRTTKEVKIESMGDNIFMFKFVTKEEKKRVLMGGPWHFDRALIVLTEPTGIGNIKNQSFTHTSFLVQIHNVPIMCMDKESMQKLSEKIGIVKEVDTDEIGECNGQFTPARIFIDITQPLKKVVFVQQDGIKVPMPVLYERLPDFCFCCAHIGHQFRECLKYKGQPKEELSYGSWMRATTQAERGKQNWSKERFNRDQPK</sequence>